<keyword evidence="9" id="KW-1185">Reference proteome</keyword>
<evidence type="ECO:0000256" key="2">
    <source>
        <dbReference type="ARBA" id="ARBA00007743"/>
    </source>
</evidence>
<organism evidence="8 9">
    <name type="scientific">Tribonema minus</name>
    <dbReference type="NCBI Taxonomy" id="303371"/>
    <lineage>
        <taxon>Eukaryota</taxon>
        <taxon>Sar</taxon>
        <taxon>Stramenopiles</taxon>
        <taxon>Ochrophyta</taxon>
        <taxon>PX clade</taxon>
        <taxon>Xanthophyceae</taxon>
        <taxon>Tribonematales</taxon>
        <taxon>Tribonemataceae</taxon>
        <taxon>Tribonema</taxon>
    </lineage>
</organism>
<comment type="subcellular location">
    <subcellularLocation>
        <location evidence="1">Membrane</location>
        <topology evidence="1">Multi-pass membrane protein</topology>
    </subcellularLocation>
</comment>
<proteinExistence type="inferred from homology"/>
<evidence type="ECO:0000256" key="7">
    <source>
        <dbReference type="SAM" id="Phobius"/>
    </source>
</evidence>
<dbReference type="GO" id="GO:0016020">
    <property type="term" value="C:membrane"/>
    <property type="evidence" value="ECO:0007669"/>
    <property type="project" value="UniProtKB-SubCell"/>
</dbReference>
<gene>
    <name evidence="8" type="ORF">JKP88DRAFT_194108</name>
</gene>
<dbReference type="AlphaFoldDB" id="A0A835Z5R8"/>
<keyword evidence="5 7" id="KW-0472">Membrane</keyword>
<comment type="caution">
    <text evidence="8">The sequence shown here is derived from an EMBL/GenBank/DDBJ whole genome shotgun (WGS) entry which is preliminary data.</text>
</comment>
<evidence type="ECO:0000256" key="6">
    <source>
        <dbReference type="SAM" id="MobiDB-lite"/>
    </source>
</evidence>
<dbReference type="EMBL" id="JAFCMP010000109">
    <property type="protein sequence ID" value="KAG5186614.1"/>
    <property type="molecule type" value="Genomic_DNA"/>
</dbReference>
<evidence type="ECO:0000256" key="1">
    <source>
        <dbReference type="ARBA" id="ARBA00004141"/>
    </source>
</evidence>
<sequence>MSRRSPAISAKGFPAEVELQQQREPLIPEEDSAPSSPPPRPHSAAEAEARLRRRQRYARYRTPPPPKTTFAAALMLVGGSALSLAGAALWLLQPAERERAYALLLIGGILFLPGSYASVNLFGAYMGWPGYSYDAIPSYDDD</sequence>
<comment type="similarity">
    <text evidence="2">Belongs to the TMEM134/TMEM230 family.</text>
</comment>
<feature type="transmembrane region" description="Helical" evidence="7">
    <location>
        <begin position="104"/>
        <end position="128"/>
    </location>
</feature>
<name>A0A835Z5R8_9STRA</name>
<reference evidence="8" key="1">
    <citation type="submission" date="2021-02" db="EMBL/GenBank/DDBJ databases">
        <title>First Annotated Genome of the Yellow-green Alga Tribonema minus.</title>
        <authorList>
            <person name="Mahan K.M."/>
        </authorList>
    </citation>
    <scope>NUCLEOTIDE SEQUENCE</scope>
    <source>
        <strain evidence="8">UTEX B ZZ1240</strain>
    </source>
</reference>
<feature type="transmembrane region" description="Helical" evidence="7">
    <location>
        <begin position="70"/>
        <end position="92"/>
    </location>
</feature>
<dbReference type="OrthoDB" id="192162at2759"/>
<evidence type="ECO:0000313" key="8">
    <source>
        <dbReference type="EMBL" id="KAG5186614.1"/>
    </source>
</evidence>
<evidence type="ECO:0008006" key="10">
    <source>
        <dbReference type="Google" id="ProtNLM"/>
    </source>
</evidence>
<evidence type="ECO:0000256" key="3">
    <source>
        <dbReference type="ARBA" id="ARBA00022692"/>
    </source>
</evidence>
<keyword evidence="3 7" id="KW-0812">Transmembrane</keyword>
<dbReference type="Pfam" id="PF05915">
    <property type="entry name" value="TMEM_230_134"/>
    <property type="match status" value="1"/>
</dbReference>
<protein>
    <recommendedName>
        <fullName evidence="10">Transmembrane protein 230</fullName>
    </recommendedName>
</protein>
<dbReference type="Proteomes" id="UP000664859">
    <property type="component" value="Unassembled WGS sequence"/>
</dbReference>
<keyword evidence="4 7" id="KW-1133">Transmembrane helix</keyword>
<accession>A0A835Z5R8</accession>
<evidence type="ECO:0000256" key="4">
    <source>
        <dbReference type="ARBA" id="ARBA00022989"/>
    </source>
</evidence>
<dbReference type="InterPro" id="IPR008590">
    <property type="entry name" value="TMEM_230/134"/>
</dbReference>
<evidence type="ECO:0000256" key="5">
    <source>
        <dbReference type="ARBA" id="ARBA00023136"/>
    </source>
</evidence>
<evidence type="ECO:0000313" key="9">
    <source>
        <dbReference type="Proteomes" id="UP000664859"/>
    </source>
</evidence>
<feature type="region of interest" description="Disordered" evidence="6">
    <location>
        <begin position="1"/>
        <end position="49"/>
    </location>
</feature>